<protein>
    <recommendedName>
        <fullName evidence="3">Lipoprotein</fullName>
    </recommendedName>
</protein>
<gene>
    <name evidence="1" type="ORF">H1164_10320</name>
</gene>
<reference evidence="1 2" key="1">
    <citation type="submission" date="2020-07" db="EMBL/GenBank/DDBJ databases">
        <authorList>
            <person name="Feng H."/>
        </authorList>
    </citation>
    <scope>NUCLEOTIDE SEQUENCE [LARGE SCALE GENOMIC DNA]</scope>
    <source>
        <strain evidence="2">s-11</strain>
    </source>
</reference>
<dbReference type="RefSeq" id="WP_033100020.1">
    <property type="nucleotide sequence ID" value="NZ_JACEIP010000014.1"/>
</dbReference>
<organism evidence="1 2">
    <name type="scientific">Thermoactinomyces daqus</name>
    <dbReference type="NCBI Taxonomy" id="1329516"/>
    <lineage>
        <taxon>Bacteria</taxon>
        <taxon>Bacillati</taxon>
        <taxon>Bacillota</taxon>
        <taxon>Bacilli</taxon>
        <taxon>Bacillales</taxon>
        <taxon>Thermoactinomycetaceae</taxon>
        <taxon>Thermoactinomyces</taxon>
    </lineage>
</organism>
<keyword evidence="2" id="KW-1185">Reference proteome</keyword>
<dbReference type="AlphaFoldDB" id="A0A7W1XAZ9"/>
<evidence type="ECO:0000313" key="1">
    <source>
        <dbReference type="EMBL" id="MBA4543290.1"/>
    </source>
</evidence>
<name>A0A7W1XAZ9_9BACL</name>
<comment type="caution">
    <text evidence="1">The sequence shown here is derived from an EMBL/GenBank/DDBJ whole genome shotgun (WGS) entry which is preliminary data.</text>
</comment>
<dbReference type="Proteomes" id="UP000530514">
    <property type="component" value="Unassembled WGS sequence"/>
</dbReference>
<proteinExistence type="predicted"/>
<dbReference type="EMBL" id="JACEIP010000014">
    <property type="protein sequence ID" value="MBA4543290.1"/>
    <property type="molecule type" value="Genomic_DNA"/>
</dbReference>
<evidence type="ECO:0008006" key="3">
    <source>
        <dbReference type="Google" id="ProtNLM"/>
    </source>
</evidence>
<sequence>MKKPWGRLRLGVVAIIMLLMLAILVSGCSKETLLPKDESYMTQAEEKKVKEAVIDYIQKRYNKNFEVQQIDKDHLFGADYTIRGKIKDGKDTIIYVTGNPPNDFQDTYVPQLWTDELEPRITKYAKETMDFRLMKNIVYGDGTKKTTYTGEIPSVYDVLKNGGDKDFTLTLSIEIYDHHGQSQAEISKFLNELKKMNLNEVIIEIFVYDDKLKTISKKTDTDNYAIYRYNISGDIQKIDINNLDQYKTVIKH</sequence>
<dbReference type="OrthoDB" id="2988674at2"/>
<accession>A0A7W1XAZ9</accession>
<evidence type="ECO:0000313" key="2">
    <source>
        <dbReference type="Proteomes" id="UP000530514"/>
    </source>
</evidence>
<dbReference type="PROSITE" id="PS51257">
    <property type="entry name" value="PROKAR_LIPOPROTEIN"/>
    <property type="match status" value="1"/>
</dbReference>